<sequence>MKSSAFAILATITMVSGCATLTNDANVPVALSFSTGDSGTCKLNNKRQAQEVSVPSVASIRRSDDSLRYDCTTSRGKNAVGAIPSSMGSEIVASAVFLDFGITDSITDMHRNYPPSYVIPVAK</sequence>
<evidence type="ECO:0008006" key="3">
    <source>
        <dbReference type="Google" id="ProtNLM"/>
    </source>
</evidence>
<accession>A0AAU8AMD3</accession>
<organism evidence="2">
    <name type="scientific">Alloyangia sp. H15</name>
    <dbReference type="NCBI Taxonomy" id="3029062"/>
    <lineage>
        <taxon>Bacteria</taxon>
        <taxon>Pseudomonadati</taxon>
        <taxon>Pseudomonadota</taxon>
        <taxon>Alphaproteobacteria</taxon>
        <taxon>Rhodobacterales</taxon>
        <taxon>Roseobacteraceae</taxon>
        <taxon>Alloyangia</taxon>
    </lineage>
</organism>
<name>A0AAU8AMD3_9RHOB</name>
<evidence type="ECO:0000256" key="1">
    <source>
        <dbReference type="SAM" id="SignalP"/>
    </source>
</evidence>
<evidence type="ECO:0000313" key="2">
    <source>
        <dbReference type="EMBL" id="XCC95904.1"/>
    </source>
</evidence>
<dbReference type="EMBL" id="CP123385">
    <property type="protein sequence ID" value="XCC95904.1"/>
    <property type="molecule type" value="Genomic_DNA"/>
</dbReference>
<dbReference type="AlphaFoldDB" id="A0AAU8AMD3"/>
<protein>
    <recommendedName>
        <fullName evidence="3">Lipoprotein</fullName>
    </recommendedName>
</protein>
<keyword evidence="1" id="KW-0732">Signal</keyword>
<feature type="chain" id="PRO_5043571665" description="Lipoprotein" evidence="1">
    <location>
        <begin position="20"/>
        <end position="123"/>
    </location>
</feature>
<reference evidence="2" key="1">
    <citation type="submission" date="2023-02" db="EMBL/GenBank/DDBJ databases">
        <title>Description and genomic characterization of Salipiger bruguierae sp. nov., isolated from the sediment of mangrove plant Bruguiera sexangula.</title>
        <authorList>
            <person name="Long M."/>
        </authorList>
    </citation>
    <scope>NUCLEOTIDE SEQUENCE</scope>
    <source>
        <strain evidence="2">H15</strain>
    </source>
</reference>
<gene>
    <name evidence="2" type="ORF">PVT71_14475</name>
</gene>
<dbReference type="RefSeq" id="WP_353474771.1">
    <property type="nucleotide sequence ID" value="NZ_CP123385.1"/>
</dbReference>
<proteinExistence type="predicted"/>
<dbReference type="PROSITE" id="PS51257">
    <property type="entry name" value="PROKAR_LIPOPROTEIN"/>
    <property type="match status" value="1"/>
</dbReference>
<feature type="signal peptide" evidence="1">
    <location>
        <begin position="1"/>
        <end position="19"/>
    </location>
</feature>